<dbReference type="AlphaFoldDB" id="A0A0C9MMX8"/>
<dbReference type="Proteomes" id="UP000032025">
    <property type="component" value="Unassembled WGS sequence"/>
</dbReference>
<organism evidence="1 2">
    <name type="scientific">Sphingomonas paucimobilis NBRC 13935</name>
    <dbReference type="NCBI Taxonomy" id="1219050"/>
    <lineage>
        <taxon>Bacteria</taxon>
        <taxon>Pseudomonadati</taxon>
        <taxon>Pseudomonadota</taxon>
        <taxon>Alphaproteobacteria</taxon>
        <taxon>Sphingomonadales</taxon>
        <taxon>Sphingomonadaceae</taxon>
        <taxon>Sphingomonas</taxon>
    </lineage>
</organism>
<evidence type="ECO:0000313" key="2">
    <source>
        <dbReference type="Proteomes" id="UP000032025"/>
    </source>
</evidence>
<accession>A0A0C9MMX8</accession>
<evidence type="ECO:0000313" key="1">
    <source>
        <dbReference type="EMBL" id="GAN12141.1"/>
    </source>
</evidence>
<comment type="caution">
    <text evidence="1">The sequence shown here is derived from an EMBL/GenBank/DDBJ whole genome shotgun (WGS) entry which is preliminary data.</text>
</comment>
<reference evidence="1 2" key="1">
    <citation type="submission" date="2014-08" db="EMBL/GenBank/DDBJ databases">
        <title>Whole genome shotgun sequence of Sphingomonas paucimobilis NBRC 13935.</title>
        <authorList>
            <person name="Hosoyama A."/>
            <person name="Hashimoto M."/>
            <person name="Hosoyama Y."/>
            <person name="Noguchi M."/>
            <person name="Uohara A."/>
            <person name="Ohji S."/>
            <person name="Katano-Makiyama Y."/>
            <person name="Ichikawa N."/>
            <person name="Kimura A."/>
            <person name="Yamazoe A."/>
            <person name="Fujita N."/>
        </authorList>
    </citation>
    <scope>NUCLEOTIDE SEQUENCE [LARGE SCALE GENOMIC DNA]</scope>
    <source>
        <strain evidence="1 2">NBRC 13935</strain>
    </source>
</reference>
<dbReference type="EMBL" id="BBJS01000004">
    <property type="protein sequence ID" value="GAN12141.1"/>
    <property type="molecule type" value="Genomic_DNA"/>
</dbReference>
<protein>
    <submittedName>
        <fullName evidence="1">DNA, contig: SP604</fullName>
    </submittedName>
</protein>
<proteinExistence type="predicted"/>
<gene>
    <name evidence="1" type="ORF">SP6_04_00650</name>
</gene>
<keyword evidence="2" id="KW-1185">Reference proteome</keyword>
<name>A0A0C9MMX8_SPHPI</name>
<sequence>MLLLAPAPSAADQASAPLTFVISDRTPDCLLEREGQPIDDAALKELAERYGRREVVVSAKASISYRCVGGAVYRLQQAGFMRVTFHGR</sequence>